<evidence type="ECO:0000256" key="8">
    <source>
        <dbReference type="ARBA" id="ARBA00023306"/>
    </source>
</evidence>
<comment type="function">
    <text evidence="10">Involved in cell wall formation. Catalyzes the final step in the synthesis of UDP-N-acetylmuramoyl-pentapeptide, the precursor of murein.</text>
</comment>
<dbReference type="Gene3D" id="3.90.190.20">
    <property type="entry name" value="Mur ligase, C-terminal domain"/>
    <property type="match status" value="1"/>
</dbReference>
<dbReference type="InterPro" id="IPR005863">
    <property type="entry name" value="UDP-N-AcMur_synth"/>
</dbReference>
<keyword evidence="1 10" id="KW-0963">Cytoplasm</keyword>
<keyword evidence="2 10" id="KW-0436">Ligase</keyword>
<keyword evidence="9 10" id="KW-0961">Cell wall biogenesis/degradation</keyword>
<sequence length="523" mass="53935">MIALTLAEIAAAIGGELVSGAPERIVDGSVETDSRLVGAGSVFFALLGEETDGHRFVPAAAQAGAALVVTERAVELPEGTGTAQVVVADGYAALAALAHEVVARVRASSADRVDEQGRPAPLRVVGITGSNGKTSTKNMLRTILEQHGATVAPQGSFNNHVGAPVSMLRITHDTRFLVVEMGASGIGHIAKLVSIAEPDVGVVLKVGLAHAGEFGGIEATQRAKSEMVTDLPATATALLNVDDDRVASMRAITDATVVGFGTSAGADYRISGIETDRSGTRFTLTAPLPSGTAGLPLARQSGTGGVDPVRPGGDGLDDATDQPGGTPRLPETVDVRLAILGEHHAMNASAALTVAHLWGVPLAAGAEALASMTRAERWRMELLQGGPEGVTVINDAYNASPDSMAAALRTLAQIVRPGERSVAVLGEMAELGEFSTEEHDTIGRLVVRLNIGQLVVVGRGAAPIHQAATLEGSWDGESVYIEDVDDAVRALQEMVRPGDVVLVKSSKSAELRFLGDRLGGVTE</sequence>
<dbReference type="InterPro" id="IPR004101">
    <property type="entry name" value="Mur_ligase_C"/>
</dbReference>
<proteinExistence type="inferred from homology"/>
<dbReference type="EC" id="6.3.2.10" evidence="10"/>
<keyword evidence="7 10" id="KW-0573">Peptidoglycan synthesis</keyword>
<reference evidence="15 16" key="1">
    <citation type="submission" date="2023-06" db="EMBL/GenBank/DDBJ databases">
        <authorList>
            <person name="Feng G."/>
            <person name="Li J."/>
            <person name="Zhu H."/>
        </authorList>
    </citation>
    <scope>NUCLEOTIDE SEQUENCE [LARGE SCALE GENOMIC DNA]</scope>
    <source>
        <strain evidence="15 16">RHCKG28</strain>
    </source>
</reference>
<feature type="domain" description="Mur ligase N-terminal catalytic" evidence="12">
    <location>
        <begin position="30"/>
        <end position="98"/>
    </location>
</feature>
<evidence type="ECO:0000256" key="11">
    <source>
        <dbReference type="SAM" id="MobiDB-lite"/>
    </source>
</evidence>
<feature type="binding site" evidence="10">
    <location>
        <begin position="129"/>
        <end position="135"/>
    </location>
    <ligand>
        <name>ATP</name>
        <dbReference type="ChEBI" id="CHEBI:30616"/>
    </ligand>
</feature>
<dbReference type="Pfam" id="PF08245">
    <property type="entry name" value="Mur_ligase_M"/>
    <property type="match status" value="1"/>
</dbReference>
<dbReference type="InterPro" id="IPR000713">
    <property type="entry name" value="Mur_ligase_N"/>
</dbReference>
<dbReference type="Pfam" id="PF01225">
    <property type="entry name" value="Mur_ligase"/>
    <property type="match status" value="1"/>
</dbReference>
<dbReference type="SUPFAM" id="SSF53244">
    <property type="entry name" value="MurD-like peptide ligases, peptide-binding domain"/>
    <property type="match status" value="1"/>
</dbReference>
<comment type="pathway">
    <text evidence="10">Cell wall biogenesis; peptidoglycan biosynthesis.</text>
</comment>
<dbReference type="Gene3D" id="3.40.1390.10">
    <property type="entry name" value="MurE/MurF, N-terminal domain"/>
    <property type="match status" value="1"/>
</dbReference>
<protein>
    <recommendedName>
        <fullName evidence="10">UDP-N-acetylmuramoyl-tripeptide--D-alanyl-D-alanine ligase</fullName>
        <ecNumber evidence="10">6.3.2.10</ecNumber>
    </recommendedName>
    <alternativeName>
        <fullName evidence="10">D-alanyl-D-alanine-adding enzyme</fullName>
    </alternativeName>
</protein>
<dbReference type="SUPFAM" id="SSF63418">
    <property type="entry name" value="MurE/MurF N-terminal domain"/>
    <property type="match status" value="1"/>
</dbReference>
<dbReference type="EMBL" id="JAUCMN010000004">
    <property type="protein sequence ID" value="MDM7891504.1"/>
    <property type="molecule type" value="Genomic_DNA"/>
</dbReference>
<dbReference type="InterPro" id="IPR036565">
    <property type="entry name" value="Mur-like_cat_sf"/>
</dbReference>
<keyword evidence="3 10" id="KW-0132">Cell division</keyword>
<evidence type="ECO:0000259" key="14">
    <source>
        <dbReference type="Pfam" id="PF08245"/>
    </source>
</evidence>
<feature type="region of interest" description="Disordered" evidence="11">
    <location>
        <begin position="292"/>
        <end position="330"/>
    </location>
</feature>
<dbReference type="InterPro" id="IPR036615">
    <property type="entry name" value="Mur_ligase_C_dom_sf"/>
</dbReference>
<feature type="domain" description="Mur ligase central" evidence="14">
    <location>
        <begin position="127"/>
        <end position="286"/>
    </location>
</feature>
<keyword evidence="16" id="KW-1185">Reference proteome</keyword>
<evidence type="ECO:0000256" key="7">
    <source>
        <dbReference type="ARBA" id="ARBA00022984"/>
    </source>
</evidence>
<dbReference type="InterPro" id="IPR051046">
    <property type="entry name" value="MurCDEF_CellWall_CoF430Synth"/>
</dbReference>
<evidence type="ECO:0000259" key="12">
    <source>
        <dbReference type="Pfam" id="PF01225"/>
    </source>
</evidence>
<comment type="subcellular location">
    <subcellularLocation>
        <location evidence="10">Cytoplasm</location>
    </subcellularLocation>
</comment>
<name>A0ABT7TPH6_9MICO</name>
<keyword evidence="5 10" id="KW-0067">ATP-binding</keyword>
<dbReference type="HAMAP" id="MF_02019">
    <property type="entry name" value="MurF"/>
    <property type="match status" value="1"/>
</dbReference>
<dbReference type="RefSeq" id="WP_289473281.1">
    <property type="nucleotide sequence ID" value="NZ_JAUCMN010000004.1"/>
</dbReference>
<organism evidence="15 16">
    <name type="scientific">Curtobacterium caseinilyticum</name>
    <dbReference type="NCBI Taxonomy" id="3055137"/>
    <lineage>
        <taxon>Bacteria</taxon>
        <taxon>Bacillati</taxon>
        <taxon>Actinomycetota</taxon>
        <taxon>Actinomycetes</taxon>
        <taxon>Micrococcales</taxon>
        <taxon>Microbacteriaceae</taxon>
        <taxon>Curtobacterium</taxon>
    </lineage>
</organism>
<keyword evidence="4 10" id="KW-0547">Nucleotide-binding</keyword>
<evidence type="ECO:0000256" key="1">
    <source>
        <dbReference type="ARBA" id="ARBA00022490"/>
    </source>
</evidence>
<comment type="catalytic activity">
    <reaction evidence="10">
        <text>D-alanyl-D-alanine + UDP-N-acetyl-alpha-D-muramoyl-L-alanyl-gamma-D-glutamyl-meso-2,6-diaminopimelate + ATP = UDP-N-acetyl-alpha-D-muramoyl-L-alanyl-gamma-D-glutamyl-meso-2,6-diaminopimeloyl-D-alanyl-D-alanine + ADP + phosphate + H(+)</text>
        <dbReference type="Rhea" id="RHEA:28374"/>
        <dbReference type="ChEBI" id="CHEBI:15378"/>
        <dbReference type="ChEBI" id="CHEBI:30616"/>
        <dbReference type="ChEBI" id="CHEBI:43474"/>
        <dbReference type="ChEBI" id="CHEBI:57822"/>
        <dbReference type="ChEBI" id="CHEBI:61386"/>
        <dbReference type="ChEBI" id="CHEBI:83905"/>
        <dbReference type="ChEBI" id="CHEBI:456216"/>
        <dbReference type="EC" id="6.3.2.10"/>
    </reaction>
</comment>
<evidence type="ECO:0000256" key="9">
    <source>
        <dbReference type="ARBA" id="ARBA00023316"/>
    </source>
</evidence>
<gene>
    <name evidence="10 15" type="primary">murF</name>
    <name evidence="15" type="ORF">QUG93_07385</name>
</gene>
<dbReference type="InterPro" id="IPR035911">
    <property type="entry name" value="MurE/MurF_N"/>
</dbReference>
<dbReference type="Proteomes" id="UP001236404">
    <property type="component" value="Unassembled WGS sequence"/>
</dbReference>
<feature type="domain" description="Mur ligase C-terminal" evidence="13">
    <location>
        <begin position="379"/>
        <end position="506"/>
    </location>
</feature>
<dbReference type="Pfam" id="PF02875">
    <property type="entry name" value="Mur_ligase_C"/>
    <property type="match status" value="1"/>
</dbReference>
<accession>A0ABT7TPH6</accession>
<evidence type="ECO:0000313" key="16">
    <source>
        <dbReference type="Proteomes" id="UP001236404"/>
    </source>
</evidence>
<comment type="caution">
    <text evidence="15">The sequence shown here is derived from an EMBL/GenBank/DDBJ whole genome shotgun (WGS) entry which is preliminary data.</text>
</comment>
<evidence type="ECO:0000256" key="6">
    <source>
        <dbReference type="ARBA" id="ARBA00022960"/>
    </source>
</evidence>
<dbReference type="Gene3D" id="3.40.1190.10">
    <property type="entry name" value="Mur-like, catalytic domain"/>
    <property type="match status" value="1"/>
</dbReference>
<dbReference type="GO" id="GO:0047480">
    <property type="term" value="F:UDP-N-acetylmuramoyl-tripeptide-D-alanyl-D-alanine ligase activity"/>
    <property type="evidence" value="ECO:0007669"/>
    <property type="project" value="UniProtKB-EC"/>
</dbReference>
<dbReference type="PANTHER" id="PTHR43024:SF1">
    <property type="entry name" value="UDP-N-ACETYLMURAMOYL-TRIPEPTIDE--D-ALANYL-D-ALANINE LIGASE"/>
    <property type="match status" value="1"/>
</dbReference>
<dbReference type="SUPFAM" id="SSF53623">
    <property type="entry name" value="MurD-like peptide ligases, catalytic domain"/>
    <property type="match status" value="2"/>
</dbReference>
<evidence type="ECO:0000256" key="3">
    <source>
        <dbReference type="ARBA" id="ARBA00022618"/>
    </source>
</evidence>
<dbReference type="InterPro" id="IPR013221">
    <property type="entry name" value="Mur_ligase_cen"/>
</dbReference>
<keyword evidence="8 10" id="KW-0131">Cell cycle</keyword>
<dbReference type="PANTHER" id="PTHR43024">
    <property type="entry name" value="UDP-N-ACETYLMURAMOYL-TRIPEPTIDE--D-ALANYL-D-ALANINE LIGASE"/>
    <property type="match status" value="1"/>
</dbReference>
<comment type="similarity">
    <text evidence="10">Belongs to the MurCDEF family. MurF subfamily.</text>
</comment>
<evidence type="ECO:0000256" key="5">
    <source>
        <dbReference type="ARBA" id="ARBA00022840"/>
    </source>
</evidence>
<evidence type="ECO:0000256" key="4">
    <source>
        <dbReference type="ARBA" id="ARBA00022741"/>
    </source>
</evidence>
<keyword evidence="6 10" id="KW-0133">Cell shape</keyword>
<evidence type="ECO:0000259" key="13">
    <source>
        <dbReference type="Pfam" id="PF02875"/>
    </source>
</evidence>
<evidence type="ECO:0000313" key="15">
    <source>
        <dbReference type="EMBL" id="MDM7891504.1"/>
    </source>
</evidence>
<evidence type="ECO:0000256" key="10">
    <source>
        <dbReference type="HAMAP-Rule" id="MF_02019"/>
    </source>
</evidence>
<evidence type="ECO:0000256" key="2">
    <source>
        <dbReference type="ARBA" id="ARBA00022598"/>
    </source>
</evidence>